<sequence length="95" mass="11331">MISTKFCNVSCCPKNERIGLYGRQHHLDDHSPPIRIWNLKLPYMVGVFLWRVLKHRLPSKDNLVRRRILSPGGYFEIKRGYPHAKFTISYKGWYE</sequence>
<name>A0A445KVF3_GLYSO</name>
<accession>A0A445KVF3</accession>
<evidence type="ECO:0000313" key="2">
    <source>
        <dbReference type="Proteomes" id="UP000289340"/>
    </source>
</evidence>
<protein>
    <submittedName>
        <fullName evidence="1">Uncharacterized protein</fullName>
    </submittedName>
</protein>
<proteinExistence type="predicted"/>
<evidence type="ECO:0000313" key="1">
    <source>
        <dbReference type="EMBL" id="RZC14961.1"/>
    </source>
</evidence>
<reference evidence="1 2" key="1">
    <citation type="submission" date="2018-09" db="EMBL/GenBank/DDBJ databases">
        <title>A high-quality reference genome of wild soybean provides a powerful tool to mine soybean genomes.</title>
        <authorList>
            <person name="Xie M."/>
            <person name="Chung C.Y.L."/>
            <person name="Li M.-W."/>
            <person name="Wong F.-L."/>
            <person name="Chan T.-F."/>
            <person name="Lam H.-M."/>
        </authorList>
    </citation>
    <scope>NUCLEOTIDE SEQUENCE [LARGE SCALE GENOMIC DNA]</scope>
    <source>
        <strain evidence="2">cv. W05</strain>
        <tissue evidence="1">Hypocotyl of etiolated seedlings</tissue>
    </source>
</reference>
<gene>
    <name evidence="1" type="ORF">D0Y65_008738</name>
</gene>
<organism evidence="1 2">
    <name type="scientific">Glycine soja</name>
    <name type="common">Wild soybean</name>
    <dbReference type="NCBI Taxonomy" id="3848"/>
    <lineage>
        <taxon>Eukaryota</taxon>
        <taxon>Viridiplantae</taxon>
        <taxon>Streptophyta</taxon>
        <taxon>Embryophyta</taxon>
        <taxon>Tracheophyta</taxon>
        <taxon>Spermatophyta</taxon>
        <taxon>Magnoliopsida</taxon>
        <taxon>eudicotyledons</taxon>
        <taxon>Gunneridae</taxon>
        <taxon>Pentapetalae</taxon>
        <taxon>rosids</taxon>
        <taxon>fabids</taxon>
        <taxon>Fabales</taxon>
        <taxon>Fabaceae</taxon>
        <taxon>Papilionoideae</taxon>
        <taxon>50 kb inversion clade</taxon>
        <taxon>NPAAA clade</taxon>
        <taxon>indigoferoid/millettioid clade</taxon>
        <taxon>Phaseoleae</taxon>
        <taxon>Glycine</taxon>
        <taxon>Glycine subgen. Soja</taxon>
    </lineage>
</organism>
<comment type="caution">
    <text evidence="1">The sequence shown here is derived from an EMBL/GenBank/DDBJ whole genome shotgun (WGS) entry which is preliminary data.</text>
</comment>
<dbReference type="Proteomes" id="UP000289340">
    <property type="component" value="Chromosome 4"/>
</dbReference>
<dbReference type="EMBL" id="QZWG01000004">
    <property type="protein sequence ID" value="RZC14961.1"/>
    <property type="molecule type" value="Genomic_DNA"/>
</dbReference>
<dbReference type="AlphaFoldDB" id="A0A445KVF3"/>
<keyword evidence="2" id="KW-1185">Reference proteome</keyword>